<dbReference type="PANTHER" id="PTHR30612">
    <property type="entry name" value="SECA INNER MEMBRANE COMPONENT OF SEC PROTEIN SECRETION SYSTEM"/>
    <property type="match status" value="1"/>
</dbReference>
<dbReference type="AlphaFoldDB" id="X1VJ70"/>
<protein>
    <recommendedName>
        <fullName evidence="1">SecA Wing/Scaffold domain-containing protein</fullName>
    </recommendedName>
</protein>
<dbReference type="EMBL" id="BARW01030033">
    <property type="protein sequence ID" value="GAJ15321.1"/>
    <property type="molecule type" value="Genomic_DNA"/>
</dbReference>
<dbReference type="Pfam" id="PF07516">
    <property type="entry name" value="SecA_SW"/>
    <property type="match status" value="1"/>
</dbReference>
<dbReference type="GO" id="GO:0005524">
    <property type="term" value="F:ATP binding"/>
    <property type="evidence" value="ECO:0007669"/>
    <property type="project" value="InterPro"/>
</dbReference>
<sequence>LSFEDDLMRTFAPEWTVKALGWIGWEEGQPIYHKRISKGIEKAQKKVEERNFEARKSLLEYDEVMDYQRKYFYSRRRKILAGKDLKSIIAEMIEAMISGSCENILNKDYRYHCIIEWTRGAFGVDLRLNDIADQPAAEIEERVKQQAKKDISGEVTLSIGEYLEDYDDRSTWNIDSLCRWAMSAFGAGLSAGKLRHADAEEIEQIIIAAANDQIDKKDCSPLADFLKEDFAIKTFVNWSNTRFDIRLDIA</sequence>
<name>X1VJ70_9ZZZZ</name>
<dbReference type="PANTHER" id="PTHR30612:SF0">
    <property type="entry name" value="CHLOROPLAST PROTEIN-TRANSPORTING ATPASE"/>
    <property type="match status" value="1"/>
</dbReference>
<feature type="domain" description="SecA Wing/Scaffold" evidence="1">
    <location>
        <begin position="30"/>
        <end position="152"/>
    </location>
</feature>
<feature type="non-terminal residue" evidence="2">
    <location>
        <position position="1"/>
    </location>
</feature>
<dbReference type="GO" id="GO:0006886">
    <property type="term" value="P:intracellular protein transport"/>
    <property type="evidence" value="ECO:0007669"/>
    <property type="project" value="InterPro"/>
</dbReference>
<accession>X1VJ70</accession>
<dbReference type="SUPFAM" id="SSF81886">
    <property type="entry name" value="Helical scaffold and wing domains of SecA"/>
    <property type="match status" value="1"/>
</dbReference>
<dbReference type="Gene3D" id="1.10.3060.10">
    <property type="entry name" value="Helical scaffold and wing domains of SecA"/>
    <property type="match status" value="1"/>
</dbReference>
<dbReference type="GO" id="GO:0005886">
    <property type="term" value="C:plasma membrane"/>
    <property type="evidence" value="ECO:0007669"/>
    <property type="project" value="TreeGrafter"/>
</dbReference>
<dbReference type="InterPro" id="IPR000185">
    <property type="entry name" value="SecA"/>
</dbReference>
<feature type="non-terminal residue" evidence="2">
    <location>
        <position position="250"/>
    </location>
</feature>
<evidence type="ECO:0000313" key="2">
    <source>
        <dbReference type="EMBL" id="GAJ15321.1"/>
    </source>
</evidence>
<proteinExistence type="predicted"/>
<dbReference type="GO" id="GO:0017038">
    <property type="term" value="P:protein import"/>
    <property type="evidence" value="ECO:0007669"/>
    <property type="project" value="InterPro"/>
</dbReference>
<dbReference type="GO" id="GO:0031522">
    <property type="term" value="C:cell envelope Sec protein transport complex"/>
    <property type="evidence" value="ECO:0007669"/>
    <property type="project" value="TreeGrafter"/>
</dbReference>
<organism evidence="2">
    <name type="scientific">marine sediment metagenome</name>
    <dbReference type="NCBI Taxonomy" id="412755"/>
    <lineage>
        <taxon>unclassified sequences</taxon>
        <taxon>metagenomes</taxon>
        <taxon>ecological metagenomes</taxon>
    </lineage>
</organism>
<dbReference type="GO" id="GO:0043952">
    <property type="term" value="P:protein transport by the Sec complex"/>
    <property type="evidence" value="ECO:0007669"/>
    <property type="project" value="TreeGrafter"/>
</dbReference>
<gene>
    <name evidence="2" type="ORF">S12H4_48118</name>
</gene>
<evidence type="ECO:0000259" key="1">
    <source>
        <dbReference type="Pfam" id="PF07516"/>
    </source>
</evidence>
<reference evidence="2" key="1">
    <citation type="journal article" date="2014" name="Front. Microbiol.">
        <title>High frequency of phylogenetically diverse reductive dehalogenase-homologous genes in deep subseafloor sedimentary metagenomes.</title>
        <authorList>
            <person name="Kawai M."/>
            <person name="Futagami T."/>
            <person name="Toyoda A."/>
            <person name="Takaki Y."/>
            <person name="Nishi S."/>
            <person name="Hori S."/>
            <person name="Arai W."/>
            <person name="Tsubouchi T."/>
            <person name="Morono Y."/>
            <person name="Uchiyama I."/>
            <person name="Ito T."/>
            <person name="Fujiyama A."/>
            <person name="Inagaki F."/>
            <person name="Takami H."/>
        </authorList>
    </citation>
    <scope>NUCLEOTIDE SEQUENCE</scope>
    <source>
        <strain evidence="2">Expedition CK06-06</strain>
    </source>
</reference>
<dbReference type="InterPro" id="IPR011116">
    <property type="entry name" value="SecA_Wing/Scaffold"/>
</dbReference>
<dbReference type="GO" id="GO:0005829">
    <property type="term" value="C:cytosol"/>
    <property type="evidence" value="ECO:0007669"/>
    <property type="project" value="TreeGrafter"/>
</dbReference>
<dbReference type="GO" id="GO:0006605">
    <property type="term" value="P:protein targeting"/>
    <property type="evidence" value="ECO:0007669"/>
    <property type="project" value="InterPro"/>
</dbReference>
<dbReference type="InterPro" id="IPR036266">
    <property type="entry name" value="SecA_Wing/Scaffold_sf"/>
</dbReference>
<comment type="caution">
    <text evidence="2">The sequence shown here is derived from an EMBL/GenBank/DDBJ whole genome shotgun (WGS) entry which is preliminary data.</text>
</comment>